<dbReference type="EMBL" id="JARKIE010000196">
    <property type="protein sequence ID" value="KAJ7668178.1"/>
    <property type="molecule type" value="Genomic_DNA"/>
</dbReference>
<comment type="caution">
    <text evidence="2">The sequence shown here is derived from an EMBL/GenBank/DDBJ whole genome shotgun (WGS) entry which is preliminary data.</text>
</comment>
<dbReference type="Proteomes" id="UP001221757">
    <property type="component" value="Unassembled WGS sequence"/>
</dbReference>
<keyword evidence="1" id="KW-0472">Membrane</keyword>
<reference evidence="2" key="1">
    <citation type="submission" date="2023-03" db="EMBL/GenBank/DDBJ databases">
        <title>Massive genome expansion in bonnet fungi (Mycena s.s.) driven by repeated elements and novel gene families across ecological guilds.</title>
        <authorList>
            <consortium name="Lawrence Berkeley National Laboratory"/>
            <person name="Harder C.B."/>
            <person name="Miyauchi S."/>
            <person name="Viragh M."/>
            <person name="Kuo A."/>
            <person name="Thoen E."/>
            <person name="Andreopoulos B."/>
            <person name="Lu D."/>
            <person name="Skrede I."/>
            <person name="Drula E."/>
            <person name="Henrissat B."/>
            <person name="Morin E."/>
            <person name="Kohler A."/>
            <person name="Barry K."/>
            <person name="LaButti K."/>
            <person name="Morin E."/>
            <person name="Salamov A."/>
            <person name="Lipzen A."/>
            <person name="Mereny Z."/>
            <person name="Hegedus B."/>
            <person name="Baldrian P."/>
            <person name="Stursova M."/>
            <person name="Weitz H."/>
            <person name="Taylor A."/>
            <person name="Grigoriev I.V."/>
            <person name="Nagy L.G."/>
            <person name="Martin F."/>
            <person name="Kauserud H."/>
        </authorList>
    </citation>
    <scope>NUCLEOTIDE SEQUENCE</scope>
    <source>
        <strain evidence="2">CBHHK067</strain>
    </source>
</reference>
<keyword evidence="1" id="KW-0812">Transmembrane</keyword>
<evidence type="ECO:0000313" key="3">
    <source>
        <dbReference type="Proteomes" id="UP001221757"/>
    </source>
</evidence>
<protein>
    <submittedName>
        <fullName evidence="2">Uncharacterized protein</fullName>
    </submittedName>
</protein>
<evidence type="ECO:0000313" key="2">
    <source>
        <dbReference type="EMBL" id="KAJ7668178.1"/>
    </source>
</evidence>
<keyword evidence="1" id="KW-1133">Transmembrane helix</keyword>
<proteinExistence type="predicted"/>
<feature type="transmembrane region" description="Helical" evidence="1">
    <location>
        <begin position="149"/>
        <end position="168"/>
    </location>
</feature>
<evidence type="ECO:0000256" key="1">
    <source>
        <dbReference type="SAM" id="Phobius"/>
    </source>
</evidence>
<dbReference type="AlphaFoldDB" id="A0AAD7G5F4"/>
<sequence length="169" mass="17164">MRRRRSVRLKCTLPGARTHSKALTTIATHFRRPASIPDAHPVPSSLVPAPSQTPSGCTTADFRPNLSGSIIVSPTFSGCVVTNPAVLQACCTRLGSTAAFVNVTCGCPYNASVGFASGAPFVACVRAASTNAWAGCTARGATGAAGRRLRLHSAVVVFGAALVAAAVGV</sequence>
<accession>A0AAD7G5F4</accession>
<name>A0AAD7G5F4_MYCRO</name>
<gene>
    <name evidence="2" type="ORF">B0H17DRAFT_224219</name>
</gene>
<keyword evidence="3" id="KW-1185">Reference proteome</keyword>
<organism evidence="2 3">
    <name type="scientific">Mycena rosella</name>
    <name type="common">Pink bonnet</name>
    <name type="synonym">Agaricus rosellus</name>
    <dbReference type="NCBI Taxonomy" id="1033263"/>
    <lineage>
        <taxon>Eukaryota</taxon>
        <taxon>Fungi</taxon>
        <taxon>Dikarya</taxon>
        <taxon>Basidiomycota</taxon>
        <taxon>Agaricomycotina</taxon>
        <taxon>Agaricomycetes</taxon>
        <taxon>Agaricomycetidae</taxon>
        <taxon>Agaricales</taxon>
        <taxon>Marasmiineae</taxon>
        <taxon>Mycenaceae</taxon>
        <taxon>Mycena</taxon>
    </lineage>
</organism>